<feature type="domain" description="Fibronectin type-III" evidence="39">
    <location>
        <begin position="1030"/>
        <end position="1121"/>
    </location>
</feature>
<keyword evidence="5" id="KW-1003">Cell membrane</keyword>
<keyword evidence="6" id="KW-0597">Phosphoprotein</keyword>
<evidence type="ECO:0000256" key="21">
    <source>
        <dbReference type="ARBA" id="ARBA00022989"/>
    </source>
</evidence>
<dbReference type="Gene3D" id="1.10.150.50">
    <property type="entry name" value="Transcription Factor, Ets-1"/>
    <property type="match status" value="1"/>
</dbReference>
<dbReference type="CDD" id="cd00063">
    <property type="entry name" value="FN3"/>
    <property type="match status" value="2"/>
</dbReference>
<dbReference type="InterPro" id="IPR009030">
    <property type="entry name" value="Growth_fac_rcpt_cys_sf"/>
</dbReference>
<feature type="domain" description="Protein kinase" evidence="37">
    <location>
        <begin position="1205"/>
        <end position="1467"/>
    </location>
</feature>
<dbReference type="Gene3D" id="3.30.200.20">
    <property type="entry name" value="Phosphorylase Kinase, domain 1"/>
    <property type="match status" value="1"/>
</dbReference>
<dbReference type="InterPro" id="IPR013783">
    <property type="entry name" value="Ig-like_fold"/>
</dbReference>
<dbReference type="PANTHER" id="PTHR46877">
    <property type="entry name" value="EPH RECEPTOR A5"/>
    <property type="match status" value="1"/>
</dbReference>
<dbReference type="InterPro" id="IPR047270">
    <property type="entry name" value="PH_ephexin"/>
</dbReference>
<evidence type="ECO:0000256" key="14">
    <source>
        <dbReference type="ARBA" id="ARBA00022741"/>
    </source>
</evidence>
<dbReference type="Gene3D" id="2.60.120.260">
    <property type="entry name" value="Galactose-binding domain-like"/>
    <property type="match status" value="1"/>
</dbReference>
<keyword evidence="4 31" id="KW-0728">SH3 domain</keyword>
<keyword evidence="12" id="KW-0732">Signal</keyword>
<evidence type="ECO:0000256" key="16">
    <source>
        <dbReference type="ARBA" id="ARBA00022782"/>
    </source>
</evidence>
<evidence type="ECO:0000256" key="4">
    <source>
        <dbReference type="ARBA" id="ARBA00022443"/>
    </source>
</evidence>
<keyword evidence="18" id="KW-0832">Ubl conjugation</keyword>
<dbReference type="Pfam" id="PF00041">
    <property type="entry name" value="fn3"/>
    <property type="match status" value="2"/>
</dbReference>
<keyword evidence="7" id="KW-0037">Angiogenesis</keyword>
<dbReference type="GO" id="GO:0007411">
    <property type="term" value="P:axon guidance"/>
    <property type="evidence" value="ECO:0007669"/>
    <property type="project" value="TreeGrafter"/>
</dbReference>
<dbReference type="GO" id="GO:0007155">
    <property type="term" value="P:cell adhesion"/>
    <property type="evidence" value="ECO:0007669"/>
    <property type="project" value="UniProtKB-KW"/>
</dbReference>
<dbReference type="GO" id="GO:0005524">
    <property type="term" value="F:ATP binding"/>
    <property type="evidence" value="ECO:0007669"/>
    <property type="project" value="UniProtKB-UniRule"/>
</dbReference>
<keyword evidence="22 33" id="KW-0472">Membrane</keyword>
<dbReference type="FunFam" id="2.60.120.260:FF:000023">
    <property type="entry name" value="Ephrin type-A receptor 2"/>
    <property type="match status" value="1"/>
</dbReference>
<dbReference type="CDD" id="cd10480">
    <property type="entry name" value="EphR_LBD_A2"/>
    <property type="match status" value="1"/>
</dbReference>
<dbReference type="GO" id="GO:0001525">
    <property type="term" value="P:angiogenesis"/>
    <property type="evidence" value="ECO:0007669"/>
    <property type="project" value="UniProtKB-KW"/>
</dbReference>
<evidence type="ECO:0000259" key="35">
    <source>
        <dbReference type="PROSITE" id="PS50003"/>
    </source>
</evidence>
<feature type="domain" description="DH" evidence="36">
    <location>
        <begin position="40"/>
        <end position="224"/>
    </location>
</feature>
<dbReference type="GO" id="GO:0032587">
    <property type="term" value="C:ruffle membrane"/>
    <property type="evidence" value="ECO:0007669"/>
    <property type="project" value="UniProtKB-SubCell"/>
</dbReference>
<name>A0A091D8J0_FUKDA</name>
<dbReference type="Pfam" id="PF07714">
    <property type="entry name" value="PK_Tyr_Ser-Thr"/>
    <property type="match status" value="1"/>
</dbReference>
<dbReference type="Gene3D" id="2.60.40.1770">
    <property type="entry name" value="ephrin a2 ectodomain"/>
    <property type="match status" value="1"/>
</dbReference>
<dbReference type="FunFam" id="1.20.900.10:FF:000007">
    <property type="entry name" value="rho guanine nucleotide exchange factor 19"/>
    <property type="match status" value="1"/>
</dbReference>
<dbReference type="PROSITE" id="PS50010">
    <property type="entry name" value="DH_2"/>
    <property type="match status" value="1"/>
</dbReference>
<dbReference type="InterPro" id="IPR017441">
    <property type="entry name" value="Protein_kinase_ATP_BS"/>
</dbReference>
<feature type="domain" description="SH3" evidence="34">
    <location>
        <begin position="379"/>
        <end position="440"/>
    </location>
</feature>
<dbReference type="Pfam" id="PF07653">
    <property type="entry name" value="SH3_2"/>
    <property type="match status" value="1"/>
</dbReference>
<dbReference type="Pfam" id="PF14575">
    <property type="entry name" value="EphA2_TM"/>
    <property type="match status" value="1"/>
</dbReference>
<dbReference type="InterPro" id="IPR001452">
    <property type="entry name" value="SH3_domain"/>
</dbReference>
<feature type="binding site" evidence="32">
    <location>
        <position position="1238"/>
    </location>
    <ligand>
        <name>ATP</name>
        <dbReference type="ChEBI" id="CHEBI:30616"/>
    </ligand>
</feature>
<evidence type="ECO:0000259" key="34">
    <source>
        <dbReference type="PROSITE" id="PS50002"/>
    </source>
</evidence>
<keyword evidence="14 32" id="KW-0547">Nucleotide-binding</keyword>
<evidence type="ECO:0000256" key="12">
    <source>
        <dbReference type="ARBA" id="ARBA00022729"/>
    </source>
</evidence>
<keyword evidence="11" id="KW-0053">Apoptosis</keyword>
<feature type="domain" description="SAM" evidence="38">
    <location>
        <begin position="1496"/>
        <end position="1560"/>
    </location>
</feature>
<dbReference type="GO" id="GO:0031258">
    <property type="term" value="C:lamellipodium membrane"/>
    <property type="evidence" value="ECO:0007669"/>
    <property type="project" value="UniProtKB-SubCell"/>
</dbReference>
<dbReference type="Pfam" id="PF00536">
    <property type="entry name" value="SAM_1"/>
    <property type="match status" value="1"/>
</dbReference>
<keyword evidence="9" id="KW-0808">Transferase</keyword>
<dbReference type="SMART" id="SM00326">
    <property type="entry name" value="SH3"/>
    <property type="match status" value="1"/>
</dbReference>
<feature type="domain" description="Eph LBD" evidence="40">
    <location>
        <begin position="620"/>
        <end position="798"/>
    </location>
</feature>
<dbReference type="PROSITE" id="PS51550">
    <property type="entry name" value="EPH_LBD"/>
    <property type="match status" value="1"/>
</dbReference>
<keyword evidence="27" id="KW-0966">Cell projection</keyword>
<dbReference type="STRING" id="885580.ENSFDAP00000020797"/>
<evidence type="ECO:0000259" key="40">
    <source>
        <dbReference type="PROSITE" id="PS51550"/>
    </source>
</evidence>
<keyword evidence="19" id="KW-0130">Cell adhesion</keyword>
<dbReference type="SMART" id="SM01411">
    <property type="entry name" value="Ephrin_rec_like"/>
    <property type="match status" value="1"/>
</dbReference>
<evidence type="ECO:0000313" key="42">
    <source>
        <dbReference type="Proteomes" id="UP000028990"/>
    </source>
</evidence>
<dbReference type="PRINTS" id="PR00109">
    <property type="entry name" value="TYRKINASE"/>
</dbReference>
<dbReference type="EC" id="2.7.10.1" evidence="3"/>
<dbReference type="SUPFAM" id="SSF57184">
    <property type="entry name" value="Growth factor receptor domain"/>
    <property type="match status" value="1"/>
</dbReference>
<dbReference type="SUPFAM" id="SSF49265">
    <property type="entry name" value="Fibronectin type III"/>
    <property type="match status" value="1"/>
</dbReference>
<keyword evidence="8" id="KW-0344">Guanine-nucleotide releasing factor</keyword>
<evidence type="ECO:0000256" key="27">
    <source>
        <dbReference type="ARBA" id="ARBA00023273"/>
    </source>
</evidence>
<feature type="transmembrane region" description="Helical" evidence="33">
    <location>
        <begin position="1127"/>
        <end position="1150"/>
    </location>
</feature>
<evidence type="ECO:0000256" key="3">
    <source>
        <dbReference type="ARBA" id="ARBA00011902"/>
    </source>
</evidence>
<dbReference type="InterPro" id="IPR001426">
    <property type="entry name" value="Tyr_kinase_rcpt_V_CS"/>
</dbReference>
<dbReference type="GO" id="GO:0030334">
    <property type="term" value="P:regulation of cell migration"/>
    <property type="evidence" value="ECO:0007669"/>
    <property type="project" value="UniProtKB-ARBA"/>
</dbReference>
<evidence type="ECO:0000256" key="32">
    <source>
        <dbReference type="PROSITE-ProRule" id="PRU10141"/>
    </source>
</evidence>
<organism evidence="41 42">
    <name type="scientific">Fukomys damarensis</name>
    <name type="common">Damaraland mole rat</name>
    <name type="synonym">Cryptomys damarensis</name>
    <dbReference type="NCBI Taxonomy" id="885580"/>
    <lineage>
        <taxon>Eukaryota</taxon>
        <taxon>Metazoa</taxon>
        <taxon>Chordata</taxon>
        <taxon>Craniata</taxon>
        <taxon>Vertebrata</taxon>
        <taxon>Euteleostomi</taxon>
        <taxon>Mammalia</taxon>
        <taxon>Eutheria</taxon>
        <taxon>Euarchontoglires</taxon>
        <taxon>Glires</taxon>
        <taxon>Rodentia</taxon>
        <taxon>Hystricomorpha</taxon>
        <taxon>Bathyergidae</taxon>
        <taxon>Fukomys</taxon>
    </lineage>
</organism>
<dbReference type="InterPro" id="IPR001660">
    <property type="entry name" value="SAM"/>
</dbReference>
<evidence type="ECO:0000256" key="22">
    <source>
        <dbReference type="ARBA" id="ARBA00023136"/>
    </source>
</evidence>
<evidence type="ECO:0000256" key="19">
    <source>
        <dbReference type="ARBA" id="ARBA00022889"/>
    </source>
</evidence>
<dbReference type="Gene3D" id="2.60.40.10">
    <property type="entry name" value="Immunoglobulins"/>
    <property type="match status" value="2"/>
</dbReference>
<sequence>MGKLHTRHRQGGHRLFELCLRALRVEVWEGFVVEEATGGEVAKAKFELITSEASYIHSLSVAVGHFLGSAELSECLGAQDKQWLFSKLPEVKSTSERFLQDLEQRLEADVLRFSVCDAVLHHCPAFRRVYLPYVTNQAYQERTYQRLLLENPKFPGILARLEESPVCQRLPLTSFLILPFQRITRLKMLVENILKRTAQGSQDEDMATKAFNALKELVQECNASVQSMKRTEELIHLSKKIHFEGRIFPLISQARWLVRHGELVELAPLPAAPPAKLKLSSKAVYLHLFNDCLLLSRRKELGKFAVFIHAKMAELQVRDLSLKLQGIPGHVFLLQLLPRQHAKHQFLLRARTESEKQRWISALCPSSSREDKEVIGEGEDRAQVQCVRTYKALQPDELTLEKTDILAVRMRTSDGWLQGVRLADGEKGWVPQAHVEEISSLSARLRNLREIERVTNAASKLGEPPAPVQLALNPGAAKLPAGGADEGQQPRRSGADFLQAVPEATSRERRGRYRDAAEQIRVLDTGTDRDTHMTLQARLVLTCKVLECSCATTPVLLAGAVGRLSQGRDLAHCVYLRGATTGSDLSSACTVALWWECGFQAPPHLFPPVSSALFRAPGDTVVLLDLAEAKGELGWLTYPYGKGWDVAQNIMNDMPIYMYTVCNVVTGDQDNWLRTNWVYRGEAERIFIELKFTVRDCNSFPGGASSCKETFNLYYFESDMDYGTNFQKRHFTKIDTIAPDEITRSSDFEARQVKLNVEERTVGPLTRKGFYLAFQDIGACVALLSVRVYYKKCPELVQGLAHFPETIAGSDAPSLATVAGSCVAHAVVLPGGEDPRMHCAVDGEWLVPIGQCLCEEGYEKVDDACQACSPGFFKSQASEGPCLECPAHTLPSLEGATSCACEEGYFRAPEDALSMPCTRPPSAPHYLTALGMGAKVELRWTPPQDTGGREDIIYRVTCEQCWPESGECGPCEASVHYSEPPHALTRTSVTVSDLEPHMNYTFVVEARNGVSELVTSRSFRTASVSINQTEPPKVRLEGRTTTSLTVTWSIPVPQRSRVWKYEITYHKKGDANSYNVHRTEGFSVTLKNLAPDTTYLVQVQALTQEGQGAGSKEYEFQTLSLEGSSNMAVIGGVAVGAVLLLVLAGIGFFIHRRRRRLRARQSSEDVYFSKSEQLKPLKTYVDPHTYEDPNQAVLKFTTEIHPSCITRQKVIGAGEFGEVYKGMLKSSSGKKEVPVAIKTLKAGYTEKQRVDFLSEASIMGQFSHHNIIRLEGVISKYKPMMIITEYMENGALDKFLREEDGEFSVLQLVGMLRGIAAGMKYLANMNYVHRDLAARNILVNSNLVCKVSDFGLSRVLEDDPEATYTTSGGKIPIRWTAPEAISYRKFTSASDVWSYGIVMWEVMTYGERPYWELSNHEVMKAINDGFRLPTPMDCPSAIYQLMMQCWQQERARRPRFADIVSILDKLIRAPNSLKTLADFDPRVSIRLPSTSGSEGVPFRTVSEWLESIKMQQYTEHFVTAGYTAIEKVVQMTSDDIKRIGVRLPGHQKRIAYSLLGLKDQVNTVGIPI</sequence>
<evidence type="ECO:0000256" key="23">
    <source>
        <dbReference type="ARBA" id="ARBA00023137"/>
    </source>
</evidence>
<dbReference type="SUPFAM" id="SSF56112">
    <property type="entry name" value="Protein kinase-like (PK-like)"/>
    <property type="match status" value="1"/>
</dbReference>
<dbReference type="Gene3D" id="2.30.30.40">
    <property type="entry name" value="SH3 Domains"/>
    <property type="match status" value="1"/>
</dbReference>
<dbReference type="SUPFAM" id="SSF47769">
    <property type="entry name" value="SAM/Pointed domain"/>
    <property type="match status" value="1"/>
</dbReference>
<evidence type="ECO:0000256" key="30">
    <source>
        <dbReference type="ARBA" id="ARBA00072204"/>
    </source>
</evidence>
<dbReference type="InterPro" id="IPR001090">
    <property type="entry name" value="Ephrin_rcpt_lig-bd_dom"/>
</dbReference>
<dbReference type="CDD" id="cd01221">
    <property type="entry name" value="PH_ephexin"/>
    <property type="match status" value="1"/>
</dbReference>
<keyword evidence="16" id="KW-0221">Differentiation</keyword>
<dbReference type="FunFam" id="3.30.200.20:FF:000001">
    <property type="entry name" value="Ephrin type-A receptor 5"/>
    <property type="match status" value="1"/>
</dbReference>
<dbReference type="FunFam" id="2.60.40.1770:FF:000002">
    <property type="entry name" value="ephrin type-A receptor 2"/>
    <property type="match status" value="1"/>
</dbReference>
<dbReference type="SMART" id="SM00454">
    <property type="entry name" value="SAM"/>
    <property type="match status" value="1"/>
</dbReference>
<evidence type="ECO:0000256" key="11">
    <source>
        <dbReference type="ARBA" id="ARBA00022703"/>
    </source>
</evidence>
<dbReference type="InterPro" id="IPR000719">
    <property type="entry name" value="Prot_kinase_dom"/>
</dbReference>
<dbReference type="Proteomes" id="UP000028990">
    <property type="component" value="Unassembled WGS sequence"/>
</dbReference>
<evidence type="ECO:0000256" key="2">
    <source>
        <dbReference type="ARBA" id="ARBA00004246"/>
    </source>
</evidence>
<keyword evidence="20" id="KW-0965">Cell junction</keyword>
<dbReference type="SMART" id="SM00325">
    <property type="entry name" value="RhoGEF"/>
    <property type="match status" value="1"/>
</dbReference>
<evidence type="ECO:0000256" key="28">
    <source>
        <dbReference type="ARBA" id="ARBA00051243"/>
    </source>
</evidence>
<keyword evidence="15" id="KW-0418">Kinase</keyword>
<proteinExistence type="predicted"/>
<protein>
    <recommendedName>
        <fullName evidence="30">Ephrin type-A receptor 2</fullName>
        <ecNumber evidence="3">2.7.10.1</ecNumber>
    </recommendedName>
</protein>
<dbReference type="InterPro" id="IPR011993">
    <property type="entry name" value="PH-like_dom_sf"/>
</dbReference>
<dbReference type="GO" id="GO:0030425">
    <property type="term" value="C:dendrite"/>
    <property type="evidence" value="ECO:0007669"/>
    <property type="project" value="TreeGrafter"/>
</dbReference>
<dbReference type="CDD" id="cd00160">
    <property type="entry name" value="RhoGEF"/>
    <property type="match status" value="1"/>
</dbReference>
<dbReference type="PROSITE" id="PS50002">
    <property type="entry name" value="SH3"/>
    <property type="match status" value="1"/>
</dbReference>
<dbReference type="Pfam" id="PF00621">
    <property type="entry name" value="RhoGEF"/>
    <property type="match status" value="1"/>
</dbReference>
<dbReference type="SMART" id="SM00219">
    <property type="entry name" value="TyrKc"/>
    <property type="match status" value="1"/>
</dbReference>
<dbReference type="InterPro" id="IPR001849">
    <property type="entry name" value="PH_domain"/>
</dbReference>
<evidence type="ECO:0000256" key="8">
    <source>
        <dbReference type="ARBA" id="ARBA00022658"/>
    </source>
</evidence>
<dbReference type="Gene3D" id="1.20.900.10">
    <property type="entry name" value="Dbl homology (DH) domain"/>
    <property type="match status" value="1"/>
</dbReference>
<dbReference type="Gene3D" id="1.10.510.10">
    <property type="entry name" value="Transferase(Phosphotransferase) domain 1"/>
    <property type="match status" value="1"/>
</dbReference>
<keyword evidence="10 33" id="KW-0812">Transmembrane</keyword>
<keyword evidence="24" id="KW-1015">Disulfide bond</keyword>
<dbReference type="PROSITE" id="PS50011">
    <property type="entry name" value="PROTEIN_KINASE_DOM"/>
    <property type="match status" value="1"/>
</dbReference>
<dbReference type="GO" id="GO:0005737">
    <property type="term" value="C:cytoplasm"/>
    <property type="evidence" value="ECO:0007669"/>
    <property type="project" value="UniProtKB-ARBA"/>
</dbReference>
<keyword evidence="26" id="KW-0325">Glycoprotein</keyword>
<evidence type="ECO:0000256" key="25">
    <source>
        <dbReference type="ARBA" id="ARBA00023170"/>
    </source>
</evidence>
<evidence type="ECO:0000313" key="41">
    <source>
        <dbReference type="EMBL" id="KFO19141.1"/>
    </source>
</evidence>
<evidence type="ECO:0000256" key="31">
    <source>
        <dbReference type="PROSITE-ProRule" id="PRU00192"/>
    </source>
</evidence>
<dbReference type="PROSITE" id="PS00790">
    <property type="entry name" value="RECEPTOR_TYR_KIN_V_1"/>
    <property type="match status" value="1"/>
</dbReference>
<dbReference type="FunFam" id="1.10.510.10:FF:000019">
    <property type="entry name" value="Ephrin type-A receptor 5"/>
    <property type="match status" value="1"/>
</dbReference>
<dbReference type="FunFam" id="2.10.50.10:FF:000001">
    <property type="entry name" value="Ephrin type-A receptor 5"/>
    <property type="match status" value="1"/>
</dbReference>
<reference evidence="41 42" key="1">
    <citation type="submission" date="2013-11" db="EMBL/GenBank/DDBJ databases">
        <title>The Damaraland mole rat (Fukomys damarensis) genome and evolution of African mole rats.</title>
        <authorList>
            <person name="Gladyshev V.N."/>
            <person name="Fang X."/>
        </authorList>
    </citation>
    <scope>NUCLEOTIDE SEQUENCE [LARGE SCALE GENOMIC DNA]</scope>
    <source>
        <tissue evidence="41">Liver</tissue>
    </source>
</reference>
<dbReference type="FunFam" id="1.10.150.50:FF:000029">
    <property type="entry name" value="Ephrin type-A receptor 1"/>
    <property type="match status" value="1"/>
</dbReference>
<dbReference type="InterPro" id="IPR035899">
    <property type="entry name" value="DBL_dom_sf"/>
</dbReference>
<dbReference type="Gene3D" id="2.30.29.30">
    <property type="entry name" value="Pleckstrin-homology domain (PH domain)/Phosphotyrosine-binding domain (PTB)"/>
    <property type="match status" value="1"/>
</dbReference>
<evidence type="ECO:0000256" key="17">
    <source>
        <dbReference type="ARBA" id="ARBA00022840"/>
    </source>
</evidence>
<dbReference type="SMART" id="SM00615">
    <property type="entry name" value="EPH_lbd"/>
    <property type="match status" value="1"/>
</dbReference>
<evidence type="ECO:0000256" key="13">
    <source>
        <dbReference type="ARBA" id="ARBA00022737"/>
    </source>
</evidence>
<keyword evidence="23" id="KW-0829">Tyrosine-protein kinase</keyword>
<evidence type="ECO:0000256" key="1">
    <source>
        <dbReference type="ARBA" id="ARBA00004199"/>
    </source>
</evidence>
<dbReference type="Gene3D" id="1.20.5.510">
    <property type="entry name" value="Single helix bin"/>
    <property type="match status" value="1"/>
</dbReference>
<dbReference type="InterPro" id="IPR036116">
    <property type="entry name" value="FN3_sf"/>
</dbReference>
<dbReference type="InterPro" id="IPR013761">
    <property type="entry name" value="SAM/pointed_sf"/>
</dbReference>
<dbReference type="PROSITE" id="PS50003">
    <property type="entry name" value="PH_DOMAIN"/>
    <property type="match status" value="1"/>
</dbReference>
<dbReference type="PANTHER" id="PTHR46877:SF20">
    <property type="entry name" value="RECEPTOR PROTEIN-TYROSINE KINASE"/>
    <property type="match status" value="1"/>
</dbReference>
<dbReference type="InterPro" id="IPR000219">
    <property type="entry name" value="DH_dom"/>
</dbReference>
<evidence type="ECO:0000256" key="7">
    <source>
        <dbReference type="ARBA" id="ARBA00022657"/>
    </source>
</evidence>
<keyword evidence="25 41" id="KW-0675">Receptor</keyword>
<dbReference type="CDD" id="cd11940">
    <property type="entry name" value="SH3_ARHGEF5_19"/>
    <property type="match status" value="1"/>
</dbReference>
<evidence type="ECO:0000256" key="9">
    <source>
        <dbReference type="ARBA" id="ARBA00022679"/>
    </source>
</evidence>
<dbReference type="PROSITE" id="PS00107">
    <property type="entry name" value="PROTEIN_KINASE_ATP"/>
    <property type="match status" value="1"/>
</dbReference>
<dbReference type="InterPro" id="IPR027936">
    <property type="entry name" value="Eph_TM"/>
</dbReference>
<accession>A0A091D8J0</accession>
<evidence type="ECO:0000256" key="33">
    <source>
        <dbReference type="SAM" id="Phobius"/>
    </source>
</evidence>
<dbReference type="InterPro" id="IPR020635">
    <property type="entry name" value="Tyr_kinase_cat_dom"/>
</dbReference>
<dbReference type="GO" id="GO:0005005">
    <property type="term" value="F:transmembrane-ephrin receptor activity"/>
    <property type="evidence" value="ECO:0007669"/>
    <property type="project" value="TreeGrafter"/>
</dbReference>
<dbReference type="GO" id="GO:0009986">
    <property type="term" value="C:cell surface"/>
    <property type="evidence" value="ECO:0007669"/>
    <property type="project" value="UniProtKB-ARBA"/>
</dbReference>
<dbReference type="SMART" id="SM00060">
    <property type="entry name" value="FN3"/>
    <property type="match status" value="2"/>
</dbReference>
<dbReference type="GO" id="GO:0048513">
    <property type="term" value="P:animal organ development"/>
    <property type="evidence" value="ECO:0007669"/>
    <property type="project" value="UniProtKB-ARBA"/>
</dbReference>
<dbReference type="InterPro" id="IPR011009">
    <property type="entry name" value="Kinase-like_dom_sf"/>
</dbReference>
<dbReference type="Pfam" id="PF25599">
    <property type="entry name" value="Ephrin_CRD"/>
    <property type="match status" value="1"/>
</dbReference>
<evidence type="ECO:0000259" key="36">
    <source>
        <dbReference type="PROSITE" id="PS50010"/>
    </source>
</evidence>
<dbReference type="PROSITE" id="PS50105">
    <property type="entry name" value="SAM_DOMAIN"/>
    <property type="match status" value="1"/>
</dbReference>
<dbReference type="FunFam" id="2.30.29.30:FF:000205">
    <property type="entry name" value="Rho guanine nucleotide exchange factor (GEF) 19"/>
    <property type="match status" value="1"/>
</dbReference>
<dbReference type="FunFam" id="2.60.40.10:FF:000724">
    <property type="entry name" value="ephrin type-A receptor 2"/>
    <property type="match status" value="1"/>
</dbReference>
<evidence type="ECO:0000256" key="20">
    <source>
        <dbReference type="ARBA" id="ARBA00022949"/>
    </source>
</evidence>
<dbReference type="SMART" id="SM00233">
    <property type="entry name" value="PH"/>
    <property type="match status" value="1"/>
</dbReference>
<dbReference type="GO" id="GO:0005925">
    <property type="term" value="C:focal adhesion"/>
    <property type="evidence" value="ECO:0007669"/>
    <property type="project" value="UniProtKB-SubCell"/>
</dbReference>
<gene>
    <name evidence="41" type="ORF">H920_19434</name>
</gene>
<dbReference type="GO" id="GO:0030855">
    <property type="term" value="P:epithelial cell differentiation"/>
    <property type="evidence" value="ECO:0007669"/>
    <property type="project" value="UniProtKB-ARBA"/>
</dbReference>
<dbReference type="GO" id="GO:0006915">
    <property type="term" value="P:apoptotic process"/>
    <property type="evidence" value="ECO:0007669"/>
    <property type="project" value="UniProtKB-KW"/>
</dbReference>
<keyword evidence="13" id="KW-0677">Repeat</keyword>
<evidence type="ECO:0000256" key="5">
    <source>
        <dbReference type="ARBA" id="ARBA00022475"/>
    </source>
</evidence>
<dbReference type="SUPFAM" id="SSF50729">
    <property type="entry name" value="PH domain-like"/>
    <property type="match status" value="1"/>
</dbReference>
<keyword evidence="21 33" id="KW-1133">Transmembrane helix</keyword>
<dbReference type="FunFam" id="1.20.5.510:FF:000004">
    <property type="entry name" value="Ephrin type-A receptor 2"/>
    <property type="match status" value="1"/>
</dbReference>
<dbReference type="InterPro" id="IPR008266">
    <property type="entry name" value="Tyr_kinase_AS"/>
</dbReference>
<keyword evidence="42" id="KW-1185">Reference proteome</keyword>
<dbReference type="PROSITE" id="PS00791">
    <property type="entry name" value="RECEPTOR_TYR_KIN_V_2"/>
    <property type="match status" value="1"/>
</dbReference>
<dbReference type="eggNOG" id="KOG0196">
    <property type="taxonomic scope" value="Eukaryota"/>
</dbReference>
<dbReference type="InterPro" id="IPR050449">
    <property type="entry name" value="Ephrin_rcpt_TKs"/>
</dbReference>
<dbReference type="SUPFAM" id="SSF50044">
    <property type="entry name" value="SH3-domain"/>
    <property type="match status" value="1"/>
</dbReference>
<dbReference type="Gene3D" id="2.10.50.10">
    <property type="entry name" value="Tumor Necrosis Factor Receptor, subunit A, domain 2"/>
    <property type="match status" value="1"/>
</dbReference>
<dbReference type="PROSITE" id="PS50853">
    <property type="entry name" value="FN3"/>
    <property type="match status" value="2"/>
</dbReference>
<dbReference type="InterPro" id="IPR001245">
    <property type="entry name" value="Ser-Thr/Tyr_kinase_cat_dom"/>
</dbReference>
<evidence type="ECO:0000256" key="26">
    <source>
        <dbReference type="ARBA" id="ARBA00023180"/>
    </source>
</evidence>
<dbReference type="SUPFAM" id="SSF49785">
    <property type="entry name" value="Galactose-binding domain-like"/>
    <property type="match status" value="1"/>
</dbReference>
<evidence type="ECO:0000259" key="37">
    <source>
        <dbReference type="PROSITE" id="PS50011"/>
    </source>
</evidence>
<dbReference type="FunFam" id="2.60.40.10:FF:000059">
    <property type="entry name" value="Ephrin type-A receptor 6"/>
    <property type="match status" value="1"/>
</dbReference>
<dbReference type="Pfam" id="PF01404">
    <property type="entry name" value="Ephrin_lbd"/>
    <property type="match status" value="1"/>
</dbReference>
<evidence type="ECO:0000256" key="29">
    <source>
        <dbReference type="ARBA" id="ARBA00060389"/>
    </source>
</evidence>
<dbReference type="GO" id="GO:0006950">
    <property type="term" value="P:response to stress"/>
    <property type="evidence" value="ECO:0007669"/>
    <property type="project" value="UniProtKB-ARBA"/>
</dbReference>
<evidence type="ECO:0000256" key="24">
    <source>
        <dbReference type="ARBA" id="ARBA00023157"/>
    </source>
</evidence>
<dbReference type="InterPro" id="IPR008979">
    <property type="entry name" value="Galactose-bd-like_sf"/>
</dbReference>
<evidence type="ECO:0000256" key="15">
    <source>
        <dbReference type="ARBA" id="ARBA00022777"/>
    </source>
</evidence>
<dbReference type="InterPro" id="IPR003961">
    <property type="entry name" value="FN3_dom"/>
</dbReference>
<keyword evidence="17 32" id="KW-0067">ATP-binding</keyword>
<dbReference type="CDD" id="cd09543">
    <property type="entry name" value="SAM_EPH-A2"/>
    <property type="match status" value="1"/>
</dbReference>
<evidence type="ECO:0000259" key="39">
    <source>
        <dbReference type="PROSITE" id="PS50853"/>
    </source>
</evidence>
<feature type="domain" description="Fibronectin type-III" evidence="39">
    <location>
        <begin position="920"/>
        <end position="1024"/>
    </location>
</feature>
<dbReference type="InterPro" id="IPR034263">
    <property type="entry name" value="EphA2_rcpt_lig-bd"/>
</dbReference>
<comment type="catalytic activity">
    <reaction evidence="28">
        <text>L-tyrosyl-[protein] + ATP = O-phospho-L-tyrosyl-[protein] + ADP + H(+)</text>
        <dbReference type="Rhea" id="RHEA:10596"/>
        <dbReference type="Rhea" id="RHEA-COMP:10136"/>
        <dbReference type="Rhea" id="RHEA-COMP:20101"/>
        <dbReference type="ChEBI" id="CHEBI:15378"/>
        <dbReference type="ChEBI" id="CHEBI:30616"/>
        <dbReference type="ChEBI" id="CHEBI:46858"/>
        <dbReference type="ChEBI" id="CHEBI:61978"/>
        <dbReference type="ChEBI" id="CHEBI:456216"/>
        <dbReference type="EC" id="2.7.10.1"/>
    </reaction>
</comment>
<dbReference type="EMBL" id="KN125163">
    <property type="protein sequence ID" value="KFO19141.1"/>
    <property type="molecule type" value="Genomic_DNA"/>
</dbReference>
<dbReference type="GO" id="GO:0005085">
    <property type="term" value="F:guanyl-nucleotide exchange factor activity"/>
    <property type="evidence" value="ECO:0007669"/>
    <property type="project" value="UniProtKB-KW"/>
</dbReference>
<feature type="domain" description="PH" evidence="35">
    <location>
        <begin position="256"/>
        <end position="368"/>
    </location>
</feature>
<dbReference type="CDD" id="cd05063">
    <property type="entry name" value="PTKc_EphR_A2"/>
    <property type="match status" value="1"/>
</dbReference>
<dbReference type="InterPro" id="IPR036028">
    <property type="entry name" value="SH3-like_dom_sf"/>
</dbReference>
<evidence type="ECO:0000256" key="6">
    <source>
        <dbReference type="ARBA" id="ARBA00022553"/>
    </source>
</evidence>
<dbReference type="SUPFAM" id="SSF48065">
    <property type="entry name" value="DBL homology domain (DH-domain)"/>
    <property type="match status" value="1"/>
</dbReference>
<evidence type="ECO:0000259" key="38">
    <source>
        <dbReference type="PROSITE" id="PS50105"/>
    </source>
</evidence>
<evidence type="ECO:0000256" key="18">
    <source>
        <dbReference type="ARBA" id="ARBA00022843"/>
    </source>
</evidence>
<dbReference type="PROSITE" id="PS00109">
    <property type="entry name" value="PROTEIN_KINASE_TYR"/>
    <property type="match status" value="1"/>
</dbReference>
<comment type="subcellular location">
    <subcellularLocation>
        <location evidence="2">Cell junction</location>
        <location evidence="2">Focal adhesion</location>
    </subcellularLocation>
    <subcellularLocation>
        <location evidence="29">Cell projection</location>
        <location evidence="29">Lamellipodium membrane</location>
        <topology evidence="29">Single-pass type I membrane protein</topology>
    </subcellularLocation>
    <subcellularLocation>
        <location evidence="1">Cell projection</location>
        <location evidence="1">Ruffle membrane</location>
        <topology evidence="1">Single-pass type I membrane protein</topology>
    </subcellularLocation>
</comment>
<evidence type="ECO:0000256" key="10">
    <source>
        <dbReference type="ARBA" id="ARBA00022692"/>
    </source>
</evidence>